<proteinExistence type="inferred from homology"/>
<evidence type="ECO:0000313" key="8">
    <source>
        <dbReference type="Proteomes" id="UP000177230"/>
    </source>
</evidence>
<reference evidence="7 8" key="1">
    <citation type="journal article" date="2016" name="Nat. Commun.">
        <title>Thousands of microbial genomes shed light on interconnected biogeochemical processes in an aquifer system.</title>
        <authorList>
            <person name="Anantharaman K."/>
            <person name="Brown C.T."/>
            <person name="Hug L.A."/>
            <person name="Sharon I."/>
            <person name="Castelle C.J."/>
            <person name="Probst A.J."/>
            <person name="Thomas B.C."/>
            <person name="Singh A."/>
            <person name="Wilkins M.J."/>
            <person name="Karaoz U."/>
            <person name="Brodie E.L."/>
            <person name="Williams K.H."/>
            <person name="Hubbard S.S."/>
            <person name="Banfield J.F."/>
        </authorList>
    </citation>
    <scope>NUCLEOTIDE SEQUENCE [LARGE SCALE GENOMIC DNA]</scope>
</reference>
<dbReference type="SUPFAM" id="SSF52255">
    <property type="entry name" value="N5-CAIR mutase (phosphoribosylaminoimidazole carboxylase, PurE)"/>
    <property type="match status" value="1"/>
</dbReference>
<evidence type="ECO:0000256" key="2">
    <source>
        <dbReference type="ARBA" id="ARBA00023235"/>
    </source>
</evidence>
<dbReference type="GO" id="GO:0006189">
    <property type="term" value="P:'de novo' IMP biosynthetic process"/>
    <property type="evidence" value="ECO:0007669"/>
    <property type="project" value="UniProtKB-UniRule"/>
</dbReference>
<feature type="binding site" evidence="3 5">
    <location>
        <position position="42"/>
    </location>
    <ligand>
        <name>substrate</name>
    </ligand>
</feature>
<dbReference type="InterPro" id="IPR000031">
    <property type="entry name" value="PurE_dom"/>
</dbReference>
<evidence type="ECO:0000256" key="1">
    <source>
        <dbReference type="ARBA" id="ARBA00022755"/>
    </source>
</evidence>
<comment type="caution">
    <text evidence="7">The sequence shown here is derived from an EMBL/GenBank/DDBJ whole genome shotgun (WGS) entry which is preliminary data.</text>
</comment>
<dbReference type="Proteomes" id="UP000177230">
    <property type="component" value="Unassembled WGS sequence"/>
</dbReference>
<comment type="function">
    <text evidence="3 4">Catalyzes the conversion of N5-carboxyaminoimidazole ribonucleotide (N5-CAIR) to 4-carboxy-5-aminoimidazole ribonucleotide (CAIR).</text>
</comment>
<dbReference type="HAMAP" id="MF_01929">
    <property type="entry name" value="PurE_classI"/>
    <property type="match status" value="1"/>
</dbReference>
<dbReference type="PANTHER" id="PTHR23046">
    <property type="entry name" value="PHOSPHORIBOSYLAMINOIMIDAZOLE CARBOXYLASE CATALYTIC SUBUNIT"/>
    <property type="match status" value="1"/>
</dbReference>
<comment type="catalytic activity">
    <reaction evidence="3 4">
        <text>5-carboxyamino-1-(5-phospho-D-ribosyl)imidazole + H(+) = 5-amino-1-(5-phospho-D-ribosyl)imidazole-4-carboxylate</text>
        <dbReference type="Rhea" id="RHEA:13193"/>
        <dbReference type="ChEBI" id="CHEBI:15378"/>
        <dbReference type="ChEBI" id="CHEBI:58730"/>
        <dbReference type="ChEBI" id="CHEBI:77657"/>
        <dbReference type="EC" id="5.4.99.18"/>
    </reaction>
</comment>
<evidence type="ECO:0000259" key="6">
    <source>
        <dbReference type="SMART" id="SM01001"/>
    </source>
</evidence>
<comment type="similarity">
    <text evidence="3">Belongs to the AIR carboxylase family. Class I subfamily.</text>
</comment>
<dbReference type="PIRSF" id="PIRSF001338">
    <property type="entry name" value="AIR_carboxylase"/>
    <property type="match status" value="1"/>
</dbReference>
<evidence type="ECO:0000256" key="5">
    <source>
        <dbReference type="PIRSR" id="PIRSR001338-1"/>
    </source>
</evidence>
<dbReference type="InterPro" id="IPR033747">
    <property type="entry name" value="PurE_ClassI"/>
</dbReference>
<sequence length="165" mass="17276">MPDIKVAVLMGSDSDLPVMEKAIETLKEFGIKPQVMILSAHRVPDKVAEFTKSARGNGFECIIAGAGLAAHLAGAAAAHTTLPVIGVPLKSGALAGVDALYATVQMPSGIPVATVAIDGAKNAAILAAQILSIKYPDIARKLEDMRAGMRREVEKKSAEAELRYN</sequence>
<name>A0A1F5RDQ9_9BACT</name>
<organism evidence="7 8">
    <name type="scientific">Candidatus Edwardsbacteria bacterium GWF2_54_11</name>
    <dbReference type="NCBI Taxonomy" id="1817851"/>
    <lineage>
        <taxon>Bacteria</taxon>
        <taxon>Candidatus Edwardsiibacteriota</taxon>
    </lineage>
</organism>
<dbReference type="GO" id="GO:0034023">
    <property type="term" value="F:5-(carboxyamino)imidazole ribonucleotide mutase activity"/>
    <property type="evidence" value="ECO:0007669"/>
    <property type="project" value="UniProtKB-UniRule"/>
</dbReference>
<dbReference type="EMBL" id="MFFM01000034">
    <property type="protein sequence ID" value="OGF12193.1"/>
    <property type="molecule type" value="Genomic_DNA"/>
</dbReference>
<keyword evidence="1 3" id="KW-0658">Purine biosynthesis</keyword>
<dbReference type="PANTHER" id="PTHR23046:SF2">
    <property type="entry name" value="PHOSPHORIBOSYLAMINOIMIDAZOLE CARBOXYLASE"/>
    <property type="match status" value="1"/>
</dbReference>
<comment type="pathway">
    <text evidence="3 4">Purine metabolism; IMP biosynthesis via de novo pathway; 5-amino-1-(5-phospho-D-ribosyl)imidazole-4-carboxylate from 5-amino-1-(5-phospho-D-ribosyl)imidazole (N5-CAIR route): step 2/2.</text>
</comment>
<feature type="domain" description="PurE" evidence="6">
    <location>
        <begin position="4"/>
        <end position="153"/>
    </location>
</feature>
<evidence type="ECO:0000256" key="3">
    <source>
        <dbReference type="HAMAP-Rule" id="MF_01929"/>
    </source>
</evidence>
<dbReference type="SMART" id="SM01001">
    <property type="entry name" value="AIRC"/>
    <property type="match status" value="1"/>
</dbReference>
<dbReference type="InterPro" id="IPR024694">
    <property type="entry name" value="PurE_prokaryotes"/>
</dbReference>
<dbReference type="EC" id="5.4.99.18" evidence="3 4"/>
<evidence type="ECO:0000256" key="4">
    <source>
        <dbReference type="PIRNR" id="PIRNR001338"/>
    </source>
</evidence>
<dbReference type="Gene3D" id="3.40.50.1970">
    <property type="match status" value="1"/>
</dbReference>
<feature type="binding site" evidence="3 5">
    <location>
        <position position="12"/>
    </location>
    <ligand>
        <name>substrate</name>
    </ligand>
</feature>
<keyword evidence="2 3" id="KW-0413">Isomerase</keyword>
<dbReference type="AlphaFoldDB" id="A0A1F5RDQ9"/>
<dbReference type="Pfam" id="PF00731">
    <property type="entry name" value="AIRC"/>
    <property type="match status" value="1"/>
</dbReference>
<dbReference type="NCBIfam" id="TIGR01162">
    <property type="entry name" value="purE"/>
    <property type="match status" value="1"/>
</dbReference>
<dbReference type="UniPathway" id="UPA00074">
    <property type="reaction ID" value="UER00943"/>
</dbReference>
<evidence type="ECO:0000313" key="7">
    <source>
        <dbReference type="EMBL" id="OGF12193.1"/>
    </source>
</evidence>
<accession>A0A1F5RDQ9</accession>
<gene>
    <name evidence="3" type="primary">purE</name>
    <name evidence="7" type="ORF">A2024_04190</name>
</gene>
<feature type="binding site" evidence="3 5">
    <location>
        <position position="15"/>
    </location>
    <ligand>
        <name>substrate</name>
    </ligand>
</feature>
<protein>
    <recommendedName>
        <fullName evidence="3 4">N5-carboxyaminoimidazole ribonucleotide mutase</fullName>
        <shortName evidence="3 4">N5-CAIR mutase</shortName>
        <ecNumber evidence="3 4">5.4.99.18</ecNumber>
    </recommendedName>
    <alternativeName>
        <fullName evidence="3">5-(carboxyamino)imidazole ribonucleotide mutase</fullName>
    </alternativeName>
</protein>